<evidence type="ECO:0000313" key="2">
    <source>
        <dbReference type="Proteomes" id="UP000249633"/>
    </source>
</evidence>
<dbReference type="Proteomes" id="UP000249633">
    <property type="component" value="Unassembled WGS sequence"/>
</dbReference>
<dbReference type="AlphaFoldDB" id="A0A2W5FC17"/>
<sequence>MGRSLTPSDISELWTQLTMEGNALFEAGEFKPALDVYERARGVALTNVTGWSDWDDALAAIVVSHLNLSEAQARLGFVSQAAHTLCTMHGSLSRTAGDDTQQAQLRDAAGRYLGETRSAMLRFQVHYGVQPHIEHLLALGCGCVHCAGKNHGWRSGRVTLH</sequence>
<protein>
    <recommendedName>
        <fullName evidence="3">Tetratricopeptide repeat protein</fullName>
    </recommendedName>
</protein>
<proteinExistence type="predicted"/>
<organism evidence="1 2">
    <name type="scientific">Roseateles depolymerans</name>
    <dbReference type="NCBI Taxonomy" id="76731"/>
    <lineage>
        <taxon>Bacteria</taxon>
        <taxon>Pseudomonadati</taxon>
        <taxon>Pseudomonadota</taxon>
        <taxon>Betaproteobacteria</taxon>
        <taxon>Burkholderiales</taxon>
        <taxon>Sphaerotilaceae</taxon>
        <taxon>Roseateles</taxon>
    </lineage>
</organism>
<evidence type="ECO:0008006" key="3">
    <source>
        <dbReference type="Google" id="ProtNLM"/>
    </source>
</evidence>
<comment type="caution">
    <text evidence="1">The sequence shown here is derived from an EMBL/GenBank/DDBJ whole genome shotgun (WGS) entry which is preliminary data.</text>
</comment>
<dbReference type="EMBL" id="QFOD01000034">
    <property type="protein sequence ID" value="PZP27159.1"/>
    <property type="molecule type" value="Genomic_DNA"/>
</dbReference>
<gene>
    <name evidence="1" type="ORF">DI603_22530</name>
</gene>
<evidence type="ECO:0000313" key="1">
    <source>
        <dbReference type="EMBL" id="PZP27159.1"/>
    </source>
</evidence>
<reference evidence="1 2" key="1">
    <citation type="submission" date="2017-08" db="EMBL/GenBank/DDBJ databases">
        <title>Infants hospitalized years apart are colonized by the same room-sourced microbial strains.</title>
        <authorList>
            <person name="Brooks B."/>
            <person name="Olm M.R."/>
            <person name="Firek B.A."/>
            <person name="Baker R."/>
            <person name="Thomas B.C."/>
            <person name="Morowitz M.J."/>
            <person name="Banfield J.F."/>
        </authorList>
    </citation>
    <scope>NUCLEOTIDE SEQUENCE [LARGE SCALE GENOMIC DNA]</scope>
    <source>
        <strain evidence="1">S2_012_000_R2_81</strain>
    </source>
</reference>
<accession>A0A2W5FC17</accession>
<name>A0A2W5FC17_9BURK</name>